<reference evidence="1 2" key="1">
    <citation type="submission" date="2017-03" db="EMBL/GenBank/DDBJ databases">
        <title>Foreign affairs: Plasmid Transfer between Roseobacters and Rhizobia.</title>
        <authorList>
            <person name="Bartling P."/>
            <person name="Bunk B."/>
            <person name="Overmann J."/>
            <person name="Brinkmann H."/>
            <person name="Petersen J."/>
        </authorList>
    </citation>
    <scope>NUCLEOTIDE SEQUENCE [LARGE SCALE GENOMIC DNA]</scope>
    <source>
        <strain evidence="1 2">MACL11</strain>
    </source>
</reference>
<dbReference type="AlphaFoldDB" id="A0A1U9Z7D6"/>
<dbReference type="Proteomes" id="UP000191135">
    <property type="component" value="Chromosome"/>
</dbReference>
<proteinExistence type="predicted"/>
<evidence type="ECO:0000313" key="2">
    <source>
        <dbReference type="Proteomes" id="UP000191135"/>
    </source>
</evidence>
<dbReference type="EMBL" id="CP020330">
    <property type="protein sequence ID" value="AQZ53615.1"/>
    <property type="molecule type" value="Genomic_DNA"/>
</dbReference>
<dbReference type="RefSeq" id="WP_018063593.1">
    <property type="nucleotide sequence ID" value="NZ_AQWH01000003.1"/>
</dbReference>
<keyword evidence="2" id="KW-1185">Reference proteome</keyword>
<dbReference type="KEGG" id="mmed:Mame_04323"/>
<gene>
    <name evidence="1" type="ORF">Mame_04323</name>
</gene>
<protein>
    <submittedName>
        <fullName evidence="1">Uncharacterized protein</fullName>
    </submittedName>
</protein>
<organism evidence="1 2">
    <name type="scientific">Martelella mediterranea DSM 17316</name>
    <dbReference type="NCBI Taxonomy" id="1122214"/>
    <lineage>
        <taxon>Bacteria</taxon>
        <taxon>Pseudomonadati</taxon>
        <taxon>Pseudomonadota</taxon>
        <taxon>Alphaproteobacteria</taxon>
        <taxon>Hyphomicrobiales</taxon>
        <taxon>Aurantimonadaceae</taxon>
        <taxon>Martelella</taxon>
    </lineage>
</organism>
<accession>A0A1U9Z7D6</accession>
<sequence>MIDDHQYPIAVQRHGQFPLTRRALLAASLATIAAAPVSKAFGGSLQPARAQSNPECAFAYAYVYVLG</sequence>
<dbReference type="PROSITE" id="PS51318">
    <property type="entry name" value="TAT"/>
    <property type="match status" value="1"/>
</dbReference>
<evidence type="ECO:0000313" key="1">
    <source>
        <dbReference type="EMBL" id="AQZ53615.1"/>
    </source>
</evidence>
<dbReference type="InterPro" id="IPR006311">
    <property type="entry name" value="TAT_signal"/>
</dbReference>
<name>A0A1U9Z7D6_9HYPH</name>